<protein>
    <submittedName>
        <fullName evidence="1">Uncharacterized protein</fullName>
    </submittedName>
</protein>
<dbReference type="Proteomes" id="UP000024635">
    <property type="component" value="Unassembled WGS sequence"/>
</dbReference>
<evidence type="ECO:0000313" key="2">
    <source>
        <dbReference type="Proteomes" id="UP000024635"/>
    </source>
</evidence>
<sequence>MLRTFSGQTSLRLRTIDPDTLKHFEICILGSSHTSYSPCAQSAGGFRARRGCDACAVRPACNSGPASSLSCSRTSFVRIRLE</sequence>
<name>A0A016U8Y7_9BILA</name>
<reference evidence="2" key="1">
    <citation type="journal article" date="2015" name="Nat. Genet.">
        <title>The genome and transcriptome of the zoonotic hookworm Ancylostoma ceylanicum identify infection-specific gene families.</title>
        <authorList>
            <person name="Schwarz E.M."/>
            <person name="Hu Y."/>
            <person name="Antoshechkin I."/>
            <person name="Miller M.M."/>
            <person name="Sternberg P.W."/>
            <person name="Aroian R.V."/>
        </authorList>
    </citation>
    <scope>NUCLEOTIDE SEQUENCE</scope>
    <source>
        <strain evidence="2">HY135</strain>
    </source>
</reference>
<keyword evidence="2" id="KW-1185">Reference proteome</keyword>
<dbReference type="OrthoDB" id="5856990at2759"/>
<gene>
    <name evidence="1" type="primary">Acey_s0050.g1995</name>
    <name evidence="1" type="ORF">Y032_0050g1995</name>
</gene>
<organism evidence="1 2">
    <name type="scientific">Ancylostoma ceylanicum</name>
    <dbReference type="NCBI Taxonomy" id="53326"/>
    <lineage>
        <taxon>Eukaryota</taxon>
        <taxon>Metazoa</taxon>
        <taxon>Ecdysozoa</taxon>
        <taxon>Nematoda</taxon>
        <taxon>Chromadorea</taxon>
        <taxon>Rhabditida</taxon>
        <taxon>Rhabditina</taxon>
        <taxon>Rhabditomorpha</taxon>
        <taxon>Strongyloidea</taxon>
        <taxon>Ancylostomatidae</taxon>
        <taxon>Ancylostomatinae</taxon>
        <taxon>Ancylostoma</taxon>
    </lineage>
</organism>
<evidence type="ECO:0000313" key="1">
    <source>
        <dbReference type="EMBL" id="EYC11600.1"/>
    </source>
</evidence>
<comment type="caution">
    <text evidence="1">The sequence shown here is derived from an EMBL/GenBank/DDBJ whole genome shotgun (WGS) entry which is preliminary data.</text>
</comment>
<dbReference type="AlphaFoldDB" id="A0A016U8Y7"/>
<proteinExistence type="predicted"/>
<accession>A0A016U8Y7</accession>
<dbReference type="EMBL" id="JARK01001386">
    <property type="protein sequence ID" value="EYC11600.1"/>
    <property type="molecule type" value="Genomic_DNA"/>
</dbReference>